<feature type="transmembrane region" description="Helical" evidence="6">
    <location>
        <begin position="104"/>
        <end position="125"/>
    </location>
</feature>
<evidence type="ECO:0000256" key="3">
    <source>
        <dbReference type="ARBA" id="ARBA00022960"/>
    </source>
</evidence>
<dbReference type="AlphaFoldDB" id="A0A6M6E7G5"/>
<keyword evidence="5 6" id="KW-0472">Membrane</keyword>
<feature type="transmembrane region" description="Helical" evidence="6">
    <location>
        <begin position="288"/>
        <end position="311"/>
    </location>
</feature>
<comment type="subcellular location">
    <subcellularLocation>
        <location evidence="1">Membrane</location>
        <topology evidence="1">Multi-pass membrane protein</topology>
    </subcellularLocation>
</comment>
<sequence length="387" mass="43405">MRNKKIESFNFNIALTLLLLFCVSCFAIYAAQQTGQYGTNFVLRQAVWYGIGAVIIAFAMRPDLDQLNQFTWYFYGFNILLLILLIVSPSSIAPLKNNAKSWFVLPGIGSIQPSEFMKIALVLALSKVVTKHNEANPSRDMRSDIALIMKLSATLFVPILLVMQQPDLGTTLVMVFLFFTMLFISGITFKLIIPIFSSIVAIGALLIYMVLYHAPVLEKYLKVQAYQFDRIYAWFKPEDYAGSLSYNYMQVLKAIGSGQIVGRDLSYGAVYVPEKHSDFIFSAIGENYGFLGTSVVLLMFMLLIYHIVMVAHNTKDTFASYICTGVIAIILFHVLENVGMCIGMLPITGIPLPFISYGGSSLMSSMFLIGLVLNISYRSKVYMFDQR</sequence>
<dbReference type="GO" id="GO:0051301">
    <property type="term" value="P:cell division"/>
    <property type="evidence" value="ECO:0007669"/>
    <property type="project" value="InterPro"/>
</dbReference>
<keyword evidence="7" id="KW-0614">Plasmid</keyword>
<feature type="transmembrane region" description="Helical" evidence="6">
    <location>
        <begin position="355"/>
        <end position="377"/>
    </location>
</feature>
<gene>
    <name evidence="7" type="ORF">FDZ14_30890</name>
</gene>
<keyword evidence="2 6" id="KW-0812">Transmembrane</keyword>
<dbReference type="GO" id="GO:0015648">
    <property type="term" value="F:lipid-linked peptidoglycan transporter activity"/>
    <property type="evidence" value="ECO:0007669"/>
    <property type="project" value="TreeGrafter"/>
</dbReference>
<evidence type="ECO:0000256" key="6">
    <source>
        <dbReference type="SAM" id="Phobius"/>
    </source>
</evidence>
<dbReference type="PANTHER" id="PTHR30474">
    <property type="entry name" value="CELL CYCLE PROTEIN"/>
    <property type="match status" value="1"/>
</dbReference>
<evidence type="ECO:0000256" key="5">
    <source>
        <dbReference type="ARBA" id="ARBA00023136"/>
    </source>
</evidence>
<dbReference type="InterPro" id="IPR001182">
    <property type="entry name" value="FtsW/RodA"/>
</dbReference>
<feature type="transmembrane region" description="Helical" evidence="6">
    <location>
        <begin position="318"/>
        <end position="335"/>
    </location>
</feature>
<evidence type="ECO:0000313" key="7">
    <source>
        <dbReference type="EMBL" id="QJX80497.1"/>
    </source>
</evidence>
<dbReference type="EMBL" id="CP045273">
    <property type="protein sequence ID" value="QJX80497.1"/>
    <property type="molecule type" value="Genomic_DNA"/>
</dbReference>
<organism evidence="7 8">
    <name type="scientific">Priestia megaterium</name>
    <name type="common">Bacillus megaterium</name>
    <dbReference type="NCBI Taxonomy" id="1404"/>
    <lineage>
        <taxon>Bacteria</taxon>
        <taxon>Bacillati</taxon>
        <taxon>Bacillota</taxon>
        <taxon>Bacilli</taxon>
        <taxon>Bacillales</taxon>
        <taxon>Bacillaceae</taxon>
        <taxon>Priestia</taxon>
    </lineage>
</organism>
<keyword evidence="4 6" id="KW-1133">Transmembrane helix</keyword>
<protein>
    <submittedName>
        <fullName evidence="7">Rod shape-determining protein RodA</fullName>
    </submittedName>
</protein>
<dbReference type="PROSITE" id="PS00428">
    <property type="entry name" value="FTSW_RODA_SPOVE"/>
    <property type="match status" value="1"/>
</dbReference>
<dbReference type="Pfam" id="PF01098">
    <property type="entry name" value="FTSW_RODA_SPOVE"/>
    <property type="match status" value="1"/>
</dbReference>
<feature type="transmembrane region" description="Helical" evidence="6">
    <location>
        <begin position="168"/>
        <end position="184"/>
    </location>
</feature>
<geneLocation type="plasmid" evidence="8">
    <name>pfdu301a</name>
</geneLocation>
<feature type="transmembrane region" description="Helical" evidence="6">
    <location>
        <begin position="145"/>
        <end position="162"/>
    </location>
</feature>
<evidence type="ECO:0000256" key="1">
    <source>
        <dbReference type="ARBA" id="ARBA00004141"/>
    </source>
</evidence>
<proteinExistence type="predicted"/>
<feature type="transmembrane region" description="Helical" evidence="6">
    <location>
        <begin position="40"/>
        <end position="60"/>
    </location>
</feature>
<dbReference type="GO" id="GO:0005886">
    <property type="term" value="C:plasma membrane"/>
    <property type="evidence" value="ECO:0007669"/>
    <property type="project" value="TreeGrafter"/>
</dbReference>
<dbReference type="InterPro" id="IPR018365">
    <property type="entry name" value="Cell_cycle_FtsW-rel_CS"/>
</dbReference>
<accession>A0A6M6E7G5</accession>
<reference evidence="7 8" key="1">
    <citation type="submission" date="2019-10" db="EMBL/GenBank/DDBJ databases">
        <title>Complete genome sequences for adaption low water activity.</title>
        <authorList>
            <person name="Zhao L."/>
            <person name="Zhong J."/>
        </authorList>
    </citation>
    <scope>NUCLEOTIDE SEQUENCE [LARGE SCALE GENOMIC DNA]</scope>
    <source>
        <strain evidence="7 8">FDU301</strain>
        <plasmid evidence="8">pfdu301a</plasmid>
    </source>
</reference>
<evidence type="ECO:0000256" key="2">
    <source>
        <dbReference type="ARBA" id="ARBA00022692"/>
    </source>
</evidence>
<dbReference type="RefSeq" id="WP_171778489.1">
    <property type="nucleotide sequence ID" value="NZ_CP045273.1"/>
</dbReference>
<dbReference type="PANTHER" id="PTHR30474:SF1">
    <property type="entry name" value="PEPTIDOGLYCAN GLYCOSYLTRANSFERASE MRDB"/>
    <property type="match status" value="1"/>
</dbReference>
<feature type="transmembrane region" description="Helical" evidence="6">
    <location>
        <begin position="191"/>
        <end position="211"/>
    </location>
</feature>
<feature type="transmembrane region" description="Helical" evidence="6">
    <location>
        <begin position="72"/>
        <end position="92"/>
    </location>
</feature>
<dbReference type="GO" id="GO:0032153">
    <property type="term" value="C:cell division site"/>
    <property type="evidence" value="ECO:0007669"/>
    <property type="project" value="TreeGrafter"/>
</dbReference>
<evidence type="ECO:0000256" key="4">
    <source>
        <dbReference type="ARBA" id="ARBA00022989"/>
    </source>
</evidence>
<keyword evidence="3" id="KW-0133">Cell shape</keyword>
<name>A0A6M6E7G5_PRIMG</name>
<dbReference type="GO" id="GO:0008360">
    <property type="term" value="P:regulation of cell shape"/>
    <property type="evidence" value="ECO:0007669"/>
    <property type="project" value="UniProtKB-KW"/>
</dbReference>
<evidence type="ECO:0000313" key="8">
    <source>
        <dbReference type="Proteomes" id="UP000501076"/>
    </source>
</evidence>
<dbReference type="Proteomes" id="UP000501076">
    <property type="component" value="Plasmid pFDU301A"/>
</dbReference>